<dbReference type="OrthoDB" id="300109at2759"/>
<evidence type="ECO:0000313" key="2">
    <source>
        <dbReference type="Proteomes" id="UP000692954"/>
    </source>
</evidence>
<reference evidence="1" key="1">
    <citation type="submission" date="2021-01" db="EMBL/GenBank/DDBJ databases">
        <authorList>
            <consortium name="Genoscope - CEA"/>
            <person name="William W."/>
        </authorList>
    </citation>
    <scope>NUCLEOTIDE SEQUENCE</scope>
</reference>
<comment type="caution">
    <text evidence="1">The sequence shown here is derived from an EMBL/GenBank/DDBJ whole genome shotgun (WGS) entry which is preliminary data.</text>
</comment>
<sequence>MLPSEMEPFFPVLIENKSLFRKIKKRHHSTQPIDRNGQQQIDSFYEKSIIIQRKELQFRTLEAKKQILIQYPKTSMSGRENQNEEISFEKLIQTFLQANPCSQTKRSANNKKMFKIISQHKEIKILEEEHKSLQQKFYRQINSYLEECRKF</sequence>
<name>A0A8S1K805_9CILI</name>
<dbReference type="AlphaFoldDB" id="A0A8S1K805"/>
<accession>A0A8S1K805</accession>
<dbReference type="EMBL" id="CAJJDN010000003">
    <property type="protein sequence ID" value="CAD8048452.1"/>
    <property type="molecule type" value="Genomic_DNA"/>
</dbReference>
<evidence type="ECO:0000313" key="1">
    <source>
        <dbReference type="EMBL" id="CAD8048452.1"/>
    </source>
</evidence>
<organism evidence="1 2">
    <name type="scientific">Paramecium sonneborni</name>
    <dbReference type="NCBI Taxonomy" id="65129"/>
    <lineage>
        <taxon>Eukaryota</taxon>
        <taxon>Sar</taxon>
        <taxon>Alveolata</taxon>
        <taxon>Ciliophora</taxon>
        <taxon>Intramacronucleata</taxon>
        <taxon>Oligohymenophorea</taxon>
        <taxon>Peniculida</taxon>
        <taxon>Parameciidae</taxon>
        <taxon>Paramecium</taxon>
    </lineage>
</organism>
<dbReference type="Proteomes" id="UP000692954">
    <property type="component" value="Unassembled WGS sequence"/>
</dbReference>
<proteinExistence type="predicted"/>
<protein>
    <submittedName>
        <fullName evidence="1">Uncharacterized protein</fullName>
    </submittedName>
</protein>
<gene>
    <name evidence="1" type="ORF">PSON_ATCC_30995.1.T0030221</name>
</gene>
<keyword evidence="2" id="KW-1185">Reference proteome</keyword>